<protein>
    <submittedName>
        <fullName evidence="1">Gamma carbonic anhydrase family protein</fullName>
    </submittedName>
</protein>
<dbReference type="RefSeq" id="WP_390328938.1">
    <property type="nucleotide sequence ID" value="NZ_JBHRTP010000004.1"/>
</dbReference>
<name>A0ABV7EZ05_9BURK</name>
<dbReference type="InterPro" id="IPR047324">
    <property type="entry name" value="LbH_gamma_CA-like"/>
</dbReference>
<evidence type="ECO:0000313" key="1">
    <source>
        <dbReference type="EMBL" id="MFC3106666.1"/>
    </source>
</evidence>
<proteinExistence type="predicted"/>
<dbReference type="PANTHER" id="PTHR13061">
    <property type="entry name" value="DYNACTIN SUBUNIT P25"/>
    <property type="match status" value="1"/>
</dbReference>
<accession>A0ABV7EZ05</accession>
<dbReference type="CDD" id="cd04645">
    <property type="entry name" value="LbH_gamma_CA_like"/>
    <property type="match status" value="1"/>
</dbReference>
<organism evidence="1 2">
    <name type="scientific">Undibacterium arcticum</name>
    <dbReference type="NCBI Taxonomy" id="1762892"/>
    <lineage>
        <taxon>Bacteria</taxon>
        <taxon>Pseudomonadati</taxon>
        <taxon>Pseudomonadota</taxon>
        <taxon>Betaproteobacteria</taxon>
        <taxon>Burkholderiales</taxon>
        <taxon>Oxalobacteraceae</taxon>
        <taxon>Undibacterium</taxon>
    </lineage>
</organism>
<gene>
    <name evidence="1" type="ORF">ACFOFO_01600</name>
</gene>
<dbReference type="Proteomes" id="UP001595530">
    <property type="component" value="Unassembled WGS sequence"/>
</dbReference>
<dbReference type="InterPro" id="IPR050484">
    <property type="entry name" value="Transf_Hexapept/Carb_Anhydrase"/>
</dbReference>
<dbReference type="SUPFAM" id="SSF51161">
    <property type="entry name" value="Trimeric LpxA-like enzymes"/>
    <property type="match status" value="1"/>
</dbReference>
<comment type="caution">
    <text evidence="1">The sequence shown here is derived from an EMBL/GenBank/DDBJ whole genome shotgun (WGS) entry which is preliminary data.</text>
</comment>
<evidence type="ECO:0000313" key="2">
    <source>
        <dbReference type="Proteomes" id="UP001595530"/>
    </source>
</evidence>
<dbReference type="EMBL" id="JBHRTP010000004">
    <property type="protein sequence ID" value="MFC3106666.1"/>
    <property type="molecule type" value="Genomic_DNA"/>
</dbReference>
<dbReference type="InterPro" id="IPR011004">
    <property type="entry name" value="Trimer_LpxA-like_sf"/>
</dbReference>
<reference evidence="2" key="1">
    <citation type="journal article" date="2019" name="Int. J. Syst. Evol. Microbiol.">
        <title>The Global Catalogue of Microorganisms (GCM) 10K type strain sequencing project: providing services to taxonomists for standard genome sequencing and annotation.</title>
        <authorList>
            <consortium name="The Broad Institute Genomics Platform"/>
            <consortium name="The Broad Institute Genome Sequencing Center for Infectious Disease"/>
            <person name="Wu L."/>
            <person name="Ma J."/>
        </authorList>
    </citation>
    <scope>NUCLEOTIDE SEQUENCE [LARGE SCALE GENOMIC DNA]</scope>
    <source>
        <strain evidence="2">KCTC 42986</strain>
    </source>
</reference>
<sequence>MTQAKFAVPTHAFAIPQVDDKAFVAANAVVIGDVSIGVDASVWFGCVIRGDVQHISIGARSNIQDGTVIHVSTNGPPTLIGEDVTVGHSAVLHACTLENHAFVGIGACVLDRAVVKAGGMLAAGAVLPPGKIVNSGELWGGNPARLLRELRIDERDGMIINVQRYVALAQHYRSAHPTIYKRDITT</sequence>
<dbReference type="PANTHER" id="PTHR13061:SF29">
    <property type="entry name" value="GAMMA CARBONIC ANHYDRASE-LIKE 1, MITOCHONDRIAL-RELATED"/>
    <property type="match status" value="1"/>
</dbReference>
<dbReference type="Gene3D" id="2.160.10.10">
    <property type="entry name" value="Hexapeptide repeat proteins"/>
    <property type="match status" value="1"/>
</dbReference>
<keyword evidence="2" id="KW-1185">Reference proteome</keyword>